<accession>A0A1Q9LLL1</accession>
<evidence type="ECO:0000256" key="9">
    <source>
        <dbReference type="ARBA" id="ARBA00023012"/>
    </source>
</evidence>
<dbReference type="Pfam" id="PF02518">
    <property type="entry name" value="HATPase_c"/>
    <property type="match status" value="1"/>
</dbReference>
<dbReference type="SUPFAM" id="SSF158472">
    <property type="entry name" value="HAMP domain-like"/>
    <property type="match status" value="1"/>
</dbReference>
<proteinExistence type="predicted"/>
<dbReference type="SMART" id="SM00387">
    <property type="entry name" value="HATPase_c"/>
    <property type="match status" value="1"/>
</dbReference>
<gene>
    <name evidence="14" type="ORF">BJP25_18065</name>
</gene>
<keyword evidence="5" id="KW-0808">Transferase</keyword>
<dbReference type="GO" id="GO:0000155">
    <property type="term" value="F:phosphorelay sensor kinase activity"/>
    <property type="evidence" value="ECO:0007669"/>
    <property type="project" value="InterPro"/>
</dbReference>
<dbReference type="SUPFAM" id="SSF47384">
    <property type="entry name" value="Homodimeric domain of signal transducing histidine kinase"/>
    <property type="match status" value="1"/>
</dbReference>
<dbReference type="InterPro" id="IPR036890">
    <property type="entry name" value="HATPase_C_sf"/>
</dbReference>
<dbReference type="SMART" id="SM00304">
    <property type="entry name" value="HAMP"/>
    <property type="match status" value="1"/>
</dbReference>
<name>A0A1Q9LLL1_9PSEU</name>
<evidence type="ECO:0000256" key="4">
    <source>
        <dbReference type="ARBA" id="ARBA00022553"/>
    </source>
</evidence>
<keyword evidence="6 11" id="KW-0812">Transmembrane</keyword>
<dbReference type="Gene3D" id="1.10.287.130">
    <property type="match status" value="1"/>
</dbReference>
<dbReference type="PROSITE" id="PS50109">
    <property type="entry name" value="HIS_KIN"/>
    <property type="match status" value="1"/>
</dbReference>
<dbReference type="CDD" id="cd00075">
    <property type="entry name" value="HATPase"/>
    <property type="match status" value="1"/>
</dbReference>
<comment type="catalytic activity">
    <reaction evidence="1">
        <text>ATP + protein L-histidine = ADP + protein N-phospho-L-histidine.</text>
        <dbReference type="EC" id="2.7.13.3"/>
    </reaction>
</comment>
<feature type="domain" description="HAMP" evidence="13">
    <location>
        <begin position="183"/>
        <end position="236"/>
    </location>
</feature>
<dbReference type="PANTHER" id="PTHR45436:SF8">
    <property type="entry name" value="HISTIDINE KINASE"/>
    <property type="match status" value="1"/>
</dbReference>
<evidence type="ECO:0000256" key="11">
    <source>
        <dbReference type="SAM" id="Phobius"/>
    </source>
</evidence>
<dbReference type="SMART" id="SM00388">
    <property type="entry name" value="HisKA"/>
    <property type="match status" value="1"/>
</dbReference>
<protein>
    <recommendedName>
        <fullName evidence="3">histidine kinase</fullName>
        <ecNumber evidence="3">2.7.13.3</ecNumber>
    </recommendedName>
</protein>
<evidence type="ECO:0000256" key="6">
    <source>
        <dbReference type="ARBA" id="ARBA00022692"/>
    </source>
</evidence>
<dbReference type="SUPFAM" id="SSF55874">
    <property type="entry name" value="ATPase domain of HSP90 chaperone/DNA topoisomerase II/histidine kinase"/>
    <property type="match status" value="1"/>
</dbReference>
<evidence type="ECO:0000259" key="12">
    <source>
        <dbReference type="PROSITE" id="PS50109"/>
    </source>
</evidence>
<evidence type="ECO:0000256" key="1">
    <source>
        <dbReference type="ARBA" id="ARBA00000085"/>
    </source>
</evidence>
<evidence type="ECO:0000256" key="10">
    <source>
        <dbReference type="ARBA" id="ARBA00023136"/>
    </source>
</evidence>
<dbReference type="InterPro" id="IPR050428">
    <property type="entry name" value="TCS_sensor_his_kinase"/>
</dbReference>
<keyword evidence="9" id="KW-0902">Two-component regulatory system</keyword>
<dbReference type="Pfam" id="PF00512">
    <property type="entry name" value="HisKA"/>
    <property type="match status" value="1"/>
</dbReference>
<keyword evidence="10 11" id="KW-0472">Membrane</keyword>
<dbReference type="Gene3D" id="3.30.565.10">
    <property type="entry name" value="Histidine kinase-like ATPase, C-terminal domain"/>
    <property type="match status" value="1"/>
</dbReference>
<keyword evidence="8 11" id="KW-1133">Transmembrane helix</keyword>
<dbReference type="STRING" id="1193682.BJP25_18065"/>
<dbReference type="PRINTS" id="PR00344">
    <property type="entry name" value="BCTRLSENSOR"/>
</dbReference>
<dbReference type="EMBL" id="MKQR01000013">
    <property type="protein sequence ID" value="OLR92883.1"/>
    <property type="molecule type" value="Genomic_DNA"/>
</dbReference>
<dbReference type="CDD" id="cd06225">
    <property type="entry name" value="HAMP"/>
    <property type="match status" value="1"/>
</dbReference>
<dbReference type="EC" id="2.7.13.3" evidence="3"/>
<evidence type="ECO:0000256" key="5">
    <source>
        <dbReference type="ARBA" id="ARBA00022679"/>
    </source>
</evidence>
<comment type="subcellular location">
    <subcellularLocation>
        <location evidence="2">Cell membrane</location>
    </subcellularLocation>
</comment>
<evidence type="ECO:0000256" key="7">
    <source>
        <dbReference type="ARBA" id="ARBA00022777"/>
    </source>
</evidence>
<evidence type="ECO:0000259" key="13">
    <source>
        <dbReference type="PROSITE" id="PS50885"/>
    </source>
</evidence>
<dbReference type="InterPro" id="IPR003661">
    <property type="entry name" value="HisK_dim/P_dom"/>
</dbReference>
<evidence type="ECO:0000256" key="3">
    <source>
        <dbReference type="ARBA" id="ARBA00012438"/>
    </source>
</evidence>
<sequence length="472" mass="49302">MRRRLLLVLLAFSVLAVAGFAIPLLGSTAANRTYEFTAARTADAARFAALAQPVLAGGPADQLRAEVHAHAAVFGDGVVIVDARRAVVAAEGASAADPDVAAAVDAALRNQPRAPLADLRPWSGGDAIIAQAVGTGVRVSGAVVLRTSVRPAAADIAVRWAVVLLATLVAATAVVVLAVRLTRWLLLPVDHLATAMHRISEGRERTHADVATGPPELRVLAEEFNHMSDALAESAERQRALVADIAHQLRNPMAALRLRLDGLTAPQHPATTAEHGGGTRGLWITAAQQHSMQDEFDRLEALLDGMLALASADSAATDLAASGAVARCDAAAVVVDRLDAHHEAATRAGVTVERQEAVPLDVACAESELAQVVDVLLDNAVKHAGRGARVRWSVTGDEGTVRVRVADDGPGVAEADLPRLTERFWRRSGVPGSGLGLAIAERLLTARGGALRVQRGVPSGLVVTAELPRARR</sequence>
<dbReference type="AlphaFoldDB" id="A0A1Q9LLL1"/>
<dbReference type="InterPro" id="IPR004358">
    <property type="entry name" value="Sig_transdc_His_kin-like_C"/>
</dbReference>
<dbReference type="CDD" id="cd00082">
    <property type="entry name" value="HisKA"/>
    <property type="match status" value="1"/>
</dbReference>
<dbReference type="OrthoDB" id="9786919at2"/>
<reference evidence="14 15" key="1">
    <citation type="submission" date="2016-10" db="EMBL/GenBank/DDBJ databases">
        <title>The Draft Genome Sequence of Actinokineospora bangkokensis 44EHWT reveals the biosynthetic pathway of antifungal compounds Thailandins with unusual extender unit butylmalonyl-CoA.</title>
        <authorList>
            <person name="Greule A."/>
            <person name="Intra B."/>
            <person name="Flemming S."/>
            <person name="Rommel M.G."/>
            <person name="Panbangred W."/>
            <person name="Bechthold A."/>
        </authorList>
    </citation>
    <scope>NUCLEOTIDE SEQUENCE [LARGE SCALE GENOMIC DNA]</scope>
    <source>
        <strain evidence="14 15">44EHW</strain>
    </source>
</reference>
<dbReference type="PANTHER" id="PTHR45436">
    <property type="entry name" value="SENSOR HISTIDINE KINASE YKOH"/>
    <property type="match status" value="1"/>
</dbReference>
<keyword evidence="15" id="KW-1185">Reference proteome</keyword>
<keyword evidence="7" id="KW-0418">Kinase</keyword>
<dbReference type="Pfam" id="PF00672">
    <property type="entry name" value="HAMP"/>
    <property type="match status" value="1"/>
</dbReference>
<dbReference type="InterPro" id="IPR003660">
    <property type="entry name" value="HAMP_dom"/>
</dbReference>
<dbReference type="InterPro" id="IPR003594">
    <property type="entry name" value="HATPase_dom"/>
</dbReference>
<dbReference type="RefSeq" id="WP_075975148.1">
    <property type="nucleotide sequence ID" value="NZ_MKQR01000013.1"/>
</dbReference>
<dbReference type="Proteomes" id="UP000186040">
    <property type="component" value="Unassembled WGS sequence"/>
</dbReference>
<evidence type="ECO:0000313" key="15">
    <source>
        <dbReference type="Proteomes" id="UP000186040"/>
    </source>
</evidence>
<keyword evidence="4" id="KW-0597">Phosphoprotein</keyword>
<dbReference type="InterPro" id="IPR036097">
    <property type="entry name" value="HisK_dim/P_sf"/>
</dbReference>
<evidence type="ECO:0000256" key="2">
    <source>
        <dbReference type="ARBA" id="ARBA00004236"/>
    </source>
</evidence>
<comment type="caution">
    <text evidence="14">The sequence shown here is derived from an EMBL/GenBank/DDBJ whole genome shotgun (WGS) entry which is preliminary data.</text>
</comment>
<feature type="transmembrane region" description="Helical" evidence="11">
    <location>
        <begin position="157"/>
        <end position="179"/>
    </location>
</feature>
<organism evidence="14 15">
    <name type="scientific">Actinokineospora bangkokensis</name>
    <dbReference type="NCBI Taxonomy" id="1193682"/>
    <lineage>
        <taxon>Bacteria</taxon>
        <taxon>Bacillati</taxon>
        <taxon>Actinomycetota</taxon>
        <taxon>Actinomycetes</taxon>
        <taxon>Pseudonocardiales</taxon>
        <taxon>Pseudonocardiaceae</taxon>
        <taxon>Actinokineospora</taxon>
    </lineage>
</organism>
<dbReference type="GO" id="GO:0005886">
    <property type="term" value="C:plasma membrane"/>
    <property type="evidence" value="ECO:0007669"/>
    <property type="project" value="UniProtKB-SubCell"/>
</dbReference>
<evidence type="ECO:0000313" key="14">
    <source>
        <dbReference type="EMBL" id="OLR92883.1"/>
    </source>
</evidence>
<evidence type="ECO:0000256" key="8">
    <source>
        <dbReference type="ARBA" id="ARBA00022989"/>
    </source>
</evidence>
<dbReference type="PROSITE" id="PS50885">
    <property type="entry name" value="HAMP"/>
    <property type="match status" value="1"/>
</dbReference>
<feature type="domain" description="Histidine kinase" evidence="12">
    <location>
        <begin position="244"/>
        <end position="471"/>
    </location>
</feature>
<dbReference type="Gene3D" id="6.10.340.10">
    <property type="match status" value="1"/>
</dbReference>
<dbReference type="InterPro" id="IPR005467">
    <property type="entry name" value="His_kinase_dom"/>
</dbReference>